<evidence type="ECO:0000256" key="1">
    <source>
        <dbReference type="SAM" id="Phobius"/>
    </source>
</evidence>
<sequence length="134" mass="15167">MFPVIDSPRVLALYPLTSFISAQRGMPSLLLPLSRRCLLRVHHARQAGRKKISNINVFCVPLLLCHLGQYMLLILLFRRVQKSRLRTSMCFCCHPGGTLLWSSICIVVVLYFTATRVPVPVKTTSRVGLFTNLL</sequence>
<name>A0A2T6ZIP7_TUBBO</name>
<organism evidence="2 3">
    <name type="scientific">Tuber borchii</name>
    <name type="common">White truffle</name>
    <dbReference type="NCBI Taxonomy" id="42251"/>
    <lineage>
        <taxon>Eukaryota</taxon>
        <taxon>Fungi</taxon>
        <taxon>Dikarya</taxon>
        <taxon>Ascomycota</taxon>
        <taxon>Pezizomycotina</taxon>
        <taxon>Pezizomycetes</taxon>
        <taxon>Pezizales</taxon>
        <taxon>Tuberaceae</taxon>
        <taxon>Tuber</taxon>
    </lineage>
</organism>
<feature type="transmembrane region" description="Helical" evidence="1">
    <location>
        <begin position="55"/>
        <end position="77"/>
    </location>
</feature>
<evidence type="ECO:0000313" key="3">
    <source>
        <dbReference type="Proteomes" id="UP000244722"/>
    </source>
</evidence>
<dbReference type="AlphaFoldDB" id="A0A2T6ZIP7"/>
<evidence type="ECO:0000313" key="2">
    <source>
        <dbReference type="EMBL" id="PUU75353.1"/>
    </source>
</evidence>
<feature type="transmembrane region" description="Helical" evidence="1">
    <location>
        <begin position="89"/>
        <end position="112"/>
    </location>
</feature>
<proteinExistence type="predicted"/>
<gene>
    <name evidence="2" type="ORF">B9Z19DRAFT_1090533</name>
</gene>
<keyword evidence="1" id="KW-1133">Transmembrane helix</keyword>
<dbReference type="EMBL" id="NESQ01000236">
    <property type="protein sequence ID" value="PUU75353.1"/>
    <property type="molecule type" value="Genomic_DNA"/>
</dbReference>
<accession>A0A2T6ZIP7</accession>
<keyword evidence="1" id="KW-0812">Transmembrane</keyword>
<keyword evidence="1" id="KW-0472">Membrane</keyword>
<dbReference type="Proteomes" id="UP000244722">
    <property type="component" value="Unassembled WGS sequence"/>
</dbReference>
<keyword evidence="3" id="KW-1185">Reference proteome</keyword>
<comment type="caution">
    <text evidence="2">The sequence shown here is derived from an EMBL/GenBank/DDBJ whole genome shotgun (WGS) entry which is preliminary data.</text>
</comment>
<feature type="non-terminal residue" evidence="2">
    <location>
        <position position="134"/>
    </location>
</feature>
<reference evidence="2 3" key="1">
    <citation type="submission" date="2017-04" db="EMBL/GenBank/DDBJ databases">
        <title>Draft genome sequence of Tuber borchii Vittad., a whitish edible truffle.</title>
        <authorList>
            <consortium name="DOE Joint Genome Institute"/>
            <person name="Murat C."/>
            <person name="Kuo A."/>
            <person name="Barry K.W."/>
            <person name="Clum A."/>
            <person name="Dockter R.B."/>
            <person name="Fauchery L."/>
            <person name="Iotti M."/>
            <person name="Kohler A."/>
            <person name="Labutti K."/>
            <person name="Lindquist E.A."/>
            <person name="Lipzen A."/>
            <person name="Ohm R.A."/>
            <person name="Wang M."/>
            <person name="Grigoriev I.V."/>
            <person name="Zambonelli A."/>
            <person name="Martin F.M."/>
        </authorList>
    </citation>
    <scope>NUCLEOTIDE SEQUENCE [LARGE SCALE GENOMIC DNA]</scope>
    <source>
        <strain evidence="2 3">Tbo3840</strain>
    </source>
</reference>
<protein>
    <submittedName>
        <fullName evidence="2">Uncharacterized protein</fullName>
    </submittedName>
</protein>